<dbReference type="EMBL" id="CP028773">
    <property type="protein sequence ID" value="AWU74303.1"/>
    <property type="molecule type" value="Genomic_DNA"/>
</dbReference>
<feature type="transmembrane region" description="Helical" evidence="2">
    <location>
        <begin position="176"/>
        <end position="194"/>
    </location>
</feature>
<dbReference type="OrthoDB" id="5673at2759"/>
<dbReference type="eggNOG" id="KOG4453">
    <property type="taxonomic scope" value="Eukaryota"/>
</dbReference>
<dbReference type="GO" id="GO:0004143">
    <property type="term" value="F:ATP-dependent diacylglycerol kinase activity"/>
    <property type="evidence" value="ECO:0007669"/>
    <property type="project" value="InterPro"/>
</dbReference>
<reference evidence="5 7" key="3">
    <citation type="submission" date="2017-05" db="EMBL/GenBank/DDBJ databases">
        <title>The Genome Sequence of Candida krusei Ckrusei653.</title>
        <authorList>
            <person name="Cuomo C."/>
            <person name="Forche A."/>
            <person name="Young S."/>
            <person name="Abouelleil A."/>
            <person name="Cao P."/>
            <person name="Chapman S."/>
            <person name="Cusick C."/>
            <person name="Shea T."/>
            <person name="Nusbaum C."/>
            <person name="Birren B."/>
        </authorList>
    </citation>
    <scope>NUCLEOTIDE SEQUENCE [LARGE SCALE GENOMIC DNA]</scope>
    <source>
        <strain evidence="5 7">Ckrusei653</strain>
    </source>
</reference>
<reference evidence="6" key="1">
    <citation type="journal article" date="2014" name="Microb. Cell Fact.">
        <title>Exploiting Issatchenkia orientalis SD108 for succinic acid production.</title>
        <authorList>
            <person name="Xiao H."/>
            <person name="Shao Z."/>
            <person name="Jiang Y."/>
            <person name="Dole S."/>
            <person name="Zhao H."/>
        </authorList>
    </citation>
    <scope>NUCLEOTIDE SEQUENCE [LARGE SCALE GENOMIC DNA]</scope>
    <source>
        <strain evidence="6">SD108</strain>
    </source>
</reference>
<keyword evidence="2" id="KW-1133">Transmembrane helix</keyword>
<evidence type="ECO:0000256" key="2">
    <source>
        <dbReference type="SAM" id="Phobius"/>
    </source>
</evidence>
<keyword evidence="2" id="KW-0472">Membrane</keyword>
<dbReference type="VEuPathDB" id="FungiDB:C5L36_0A08970"/>
<dbReference type="GO" id="GO:0005789">
    <property type="term" value="C:endoplasmic reticulum membrane"/>
    <property type="evidence" value="ECO:0007669"/>
    <property type="project" value="TreeGrafter"/>
</dbReference>
<dbReference type="EMBL" id="NHMM01000007">
    <property type="protein sequence ID" value="OUT20614.1"/>
    <property type="molecule type" value="Genomic_DNA"/>
</dbReference>
<dbReference type="KEGG" id="pkz:C5L36_0A08970"/>
<proteinExistence type="predicted"/>
<dbReference type="HOGENOM" id="CLU_031477_0_0_1"/>
<dbReference type="STRING" id="4909.A0A099NZ65"/>
<protein>
    <recommendedName>
        <fullName evidence="9">CTP-dependent diacylglycerol kinase 1</fullName>
    </recommendedName>
</protein>
<dbReference type="PANTHER" id="PTHR31303">
    <property type="entry name" value="CTP-DEPENDENT DIACYLGLYCEROL KINASE 1"/>
    <property type="match status" value="1"/>
</dbReference>
<feature type="region of interest" description="Disordered" evidence="1">
    <location>
        <begin position="60"/>
        <end position="83"/>
    </location>
</feature>
<reference evidence="4" key="2">
    <citation type="submission" date="2014-08" db="EMBL/GenBank/DDBJ databases">
        <title>Exploiting Issatchenkia orientalis SD108 for Succinic Acid Production.</title>
        <authorList>
            <person name="Xiao H."/>
            <person name="Shao Z."/>
            <person name="Jiang Y."/>
            <person name="Dole S."/>
            <person name="Zhao H."/>
        </authorList>
    </citation>
    <scope>NUCLEOTIDE SEQUENCE [LARGE SCALE GENOMIC DNA]</scope>
    <source>
        <strain evidence="4">SD108</strain>
    </source>
</reference>
<feature type="region of interest" description="Disordered" evidence="1">
    <location>
        <begin position="1"/>
        <end position="23"/>
    </location>
</feature>
<feature type="transmembrane region" description="Helical" evidence="2">
    <location>
        <begin position="200"/>
        <end position="222"/>
    </location>
</feature>
<sequence length="321" mass="35456">MSASGASRHIVADETYDESQDPDFTLANATTAFDEDETFNLDIDRQELADLKEDLRQQEHLQQEKKKENGENLQETAKDTNAVAEKQPSALKLPIHEKFHSFIHKHEVPRKCFHVSIGFITLYLYSRGVSATSIAKPAAIAASVIFSLDLLRFNWPLFNKAYCATVGFLMREKEVNSINGVIYFLTGTALTFYFNHTDIAVMSILLLSWSDTAASTFGRAYGHLSPKLSSGKSLIGSFAAFLTGTAACYIFYALITPNFPQYNSDFQYSPIDNHLDLNTLALLSGFIAALSEGIEICGLDDNLTIPVLSGLFLNAVVNLGK</sequence>
<evidence type="ECO:0000313" key="8">
    <source>
        <dbReference type="Proteomes" id="UP000249293"/>
    </source>
</evidence>
<dbReference type="RefSeq" id="XP_029319780.1">
    <property type="nucleotide sequence ID" value="XM_029463920.1"/>
</dbReference>
<dbReference type="PANTHER" id="PTHR31303:SF1">
    <property type="entry name" value="CTP-DEPENDENT DIACYLGLYCEROL KINASE 1"/>
    <property type="match status" value="1"/>
</dbReference>
<dbReference type="Proteomes" id="UP000249293">
    <property type="component" value="Chromosome 1"/>
</dbReference>
<dbReference type="GO" id="GO:0006654">
    <property type="term" value="P:phosphatidic acid biosynthetic process"/>
    <property type="evidence" value="ECO:0007669"/>
    <property type="project" value="TreeGrafter"/>
</dbReference>
<dbReference type="InterPro" id="IPR037997">
    <property type="entry name" value="Dgk1-like"/>
</dbReference>
<evidence type="ECO:0000313" key="3">
    <source>
        <dbReference type="EMBL" id="AWU74303.1"/>
    </source>
</evidence>
<dbReference type="Proteomes" id="UP000029867">
    <property type="component" value="Unassembled WGS sequence"/>
</dbReference>
<accession>A0A099NZ65</accession>
<evidence type="ECO:0000313" key="4">
    <source>
        <dbReference type="EMBL" id="KGK37314.1"/>
    </source>
</evidence>
<name>A0A099NZ65_PICKU</name>
<organism evidence="4 6">
    <name type="scientific">Pichia kudriavzevii</name>
    <name type="common">Yeast</name>
    <name type="synonym">Issatchenkia orientalis</name>
    <dbReference type="NCBI Taxonomy" id="4909"/>
    <lineage>
        <taxon>Eukaryota</taxon>
        <taxon>Fungi</taxon>
        <taxon>Dikarya</taxon>
        <taxon>Ascomycota</taxon>
        <taxon>Saccharomycotina</taxon>
        <taxon>Pichiomycetes</taxon>
        <taxon>Pichiales</taxon>
        <taxon>Pichiaceae</taxon>
        <taxon>Pichia</taxon>
    </lineage>
</organism>
<dbReference type="AlphaFoldDB" id="A0A099NZ65"/>
<dbReference type="Proteomes" id="UP000195871">
    <property type="component" value="Unassembled WGS sequence"/>
</dbReference>
<keyword evidence="8" id="KW-1185">Reference proteome</keyword>
<reference evidence="3 8" key="4">
    <citation type="submission" date="2018-06" db="EMBL/GenBank/DDBJ databases">
        <title>Population genomics shows no distinction between pathogenic Candida krusei and environmental Pichia kudriavzevii: One species, four names.</title>
        <authorList>
            <person name="Douglass A.P."/>
            <person name="Offei B."/>
            <person name="Braun-Galleani S."/>
            <person name="Coughlan A.Y."/>
            <person name="Martos A."/>
            <person name="Ortiz-Merino R.A."/>
            <person name="Byrne K.P."/>
            <person name="Wolfe K.H."/>
        </authorList>
    </citation>
    <scope>NUCLEOTIDE SEQUENCE [LARGE SCALE GENOMIC DNA]</scope>
    <source>
        <strain evidence="3 8">CBS573</strain>
    </source>
</reference>
<dbReference type="GeneID" id="40382013"/>
<evidence type="ECO:0000313" key="5">
    <source>
        <dbReference type="EMBL" id="OUT20614.1"/>
    </source>
</evidence>
<keyword evidence="2" id="KW-0812">Transmembrane</keyword>
<feature type="transmembrane region" description="Helical" evidence="2">
    <location>
        <begin position="234"/>
        <end position="255"/>
    </location>
</feature>
<evidence type="ECO:0008006" key="9">
    <source>
        <dbReference type="Google" id="ProtNLM"/>
    </source>
</evidence>
<feature type="compositionally biased region" description="Basic and acidic residues" evidence="1">
    <location>
        <begin position="60"/>
        <end position="70"/>
    </location>
</feature>
<evidence type="ECO:0000313" key="6">
    <source>
        <dbReference type="Proteomes" id="UP000029867"/>
    </source>
</evidence>
<dbReference type="EMBL" id="JQFK01000039">
    <property type="protein sequence ID" value="KGK37314.1"/>
    <property type="molecule type" value="Genomic_DNA"/>
</dbReference>
<gene>
    <name evidence="3" type="ORF">C5L36_0A08970</name>
    <name evidence="5" type="ORF">CAS74_004277</name>
    <name evidence="4" type="ORF">JL09_g3541</name>
</gene>
<evidence type="ECO:0000313" key="7">
    <source>
        <dbReference type="Proteomes" id="UP000195871"/>
    </source>
</evidence>
<evidence type="ECO:0000256" key="1">
    <source>
        <dbReference type="SAM" id="MobiDB-lite"/>
    </source>
</evidence>